<evidence type="ECO:0000256" key="2">
    <source>
        <dbReference type="ARBA" id="ARBA00022598"/>
    </source>
</evidence>
<dbReference type="PANTHER" id="PTHR43749">
    <property type="entry name" value="RNA-SPLICING LIGASE RTCB"/>
    <property type="match status" value="1"/>
</dbReference>
<dbReference type="EMBL" id="JACSPN010000025">
    <property type="protein sequence ID" value="MBE7701807.1"/>
    <property type="molecule type" value="Genomic_DNA"/>
</dbReference>
<keyword evidence="4 10" id="KW-0547">Nucleotide-binding</keyword>
<dbReference type="GO" id="GO:0042245">
    <property type="term" value="P:RNA repair"/>
    <property type="evidence" value="ECO:0007669"/>
    <property type="project" value="UniProtKB-KW"/>
</dbReference>
<keyword evidence="13" id="KW-1185">Reference proteome</keyword>
<evidence type="ECO:0000256" key="8">
    <source>
        <dbReference type="ARBA" id="ARBA00047746"/>
    </source>
</evidence>
<keyword evidence="7 11" id="KW-0464">Manganese</keyword>
<keyword evidence="5" id="KW-0692">RNA repair</keyword>
<dbReference type="GO" id="GO:0003909">
    <property type="term" value="F:DNA ligase activity"/>
    <property type="evidence" value="ECO:0007669"/>
    <property type="project" value="TreeGrafter"/>
</dbReference>
<evidence type="ECO:0000313" key="12">
    <source>
        <dbReference type="EMBL" id="MBE7701807.1"/>
    </source>
</evidence>
<keyword evidence="2" id="KW-0436">Ligase</keyword>
<dbReference type="InterPro" id="IPR052915">
    <property type="entry name" value="RtcB-like"/>
</dbReference>
<comment type="cofactor">
    <cofactor evidence="11">
        <name>Mn(2+)</name>
        <dbReference type="ChEBI" id="CHEBI:29035"/>
    </cofactor>
    <text evidence="11">Binds 2 manganese ions per subunit.</text>
</comment>
<organism evidence="12 13">
    <name type="scientific">Oerskovia douganii</name>
    <dbReference type="NCBI Taxonomy" id="2762210"/>
    <lineage>
        <taxon>Bacteria</taxon>
        <taxon>Bacillati</taxon>
        <taxon>Actinomycetota</taxon>
        <taxon>Actinomycetes</taxon>
        <taxon>Micrococcales</taxon>
        <taxon>Cellulomonadaceae</taxon>
        <taxon>Oerskovia</taxon>
    </lineage>
</organism>
<dbReference type="PANTHER" id="PTHR43749:SF2">
    <property type="entry name" value="RNA-SPLICING LIGASE RTCB"/>
    <property type="match status" value="1"/>
</dbReference>
<dbReference type="Pfam" id="PF01139">
    <property type="entry name" value="RtcB"/>
    <property type="match status" value="1"/>
</dbReference>
<feature type="binding site" evidence="10">
    <location>
        <begin position="330"/>
        <end position="333"/>
    </location>
    <ligand>
        <name>GMP</name>
        <dbReference type="ChEBI" id="CHEBI:58115"/>
    </ligand>
</feature>
<feature type="binding site" evidence="10">
    <location>
        <begin position="306"/>
        <end position="309"/>
    </location>
    <ligand>
        <name>GMP</name>
        <dbReference type="ChEBI" id="CHEBI:58115"/>
    </ligand>
</feature>
<dbReference type="RefSeq" id="WP_193721020.1">
    <property type="nucleotide sequence ID" value="NZ_JACSPN010000025.1"/>
</dbReference>
<keyword evidence="6 10" id="KW-0342">GTP-binding</keyword>
<reference evidence="12 13" key="1">
    <citation type="submission" date="2020-08" db="EMBL/GenBank/DDBJ databases">
        <title>A Genomic Blueprint of the Chicken Gut Microbiome.</title>
        <authorList>
            <person name="Gilroy R."/>
            <person name="Ravi A."/>
            <person name="Getino M."/>
            <person name="Pursley I."/>
            <person name="Horton D.L."/>
            <person name="Alikhan N.-F."/>
            <person name="Baker D."/>
            <person name="Gharbi K."/>
            <person name="Hall N."/>
            <person name="Watson M."/>
            <person name="Adriaenssens E.M."/>
            <person name="Foster-Nyarko E."/>
            <person name="Jarju S."/>
            <person name="Secka A."/>
            <person name="Antonio M."/>
            <person name="Oren A."/>
            <person name="Chaudhuri R."/>
            <person name="La Ragione R.M."/>
            <person name="Hildebrand F."/>
            <person name="Pallen M.J."/>
        </authorList>
    </citation>
    <scope>NUCLEOTIDE SEQUENCE [LARGE SCALE GENOMIC DNA]</scope>
    <source>
        <strain evidence="12 13">Sa1BUA8</strain>
    </source>
</reference>
<dbReference type="AlphaFoldDB" id="A0A9D5UJ38"/>
<keyword evidence="3 11" id="KW-0479">Metal-binding</keyword>
<dbReference type="EC" id="6.5.1.8" evidence="1"/>
<feature type="binding site" evidence="11">
    <location>
        <position position="274"/>
    </location>
    <ligand>
        <name>Mn(2+)</name>
        <dbReference type="ChEBI" id="CHEBI:29035"/>
        <label>2</label>
    </ligand>
</feature>
<feature type="binding site" evidence="10">
    <location>
        <position position="313"/>
    </location>
    <ligand>
        <name>GMP</name>
        <dbReference type="ChEBI" id="CHEBI:58115"/>
    </ligand>
</feature>
<dbReference type="InterPro" id="IPR036025">
    <property type="entry name" value="RtcB-like_sf"/>
</dbReference>
<evidence type="ECO:0000256" key="4">
    <source>
        <dbReference type="ARBA" id="ARBA00022741"/>
    </source>
</evidence>
<evidence type="ECO:0000256" key="11">
    <source>
        <dbReference type="PIRSR" id="PIRSR601233-3"/>
    </source>
</evidence>
<dbReference type="GO" id="GO:0170057">
    <property type="term" value="F:RNA ligase (GTP) activity"/>
    <property type="evidence" value="ECO:0007669"/>
    <property type="project" value="UniProtKB-EC"/>
</dbReference>
<dbReference type="GO" id="GO:0006281">
    <property type="term" value="P:DNA repair"/>
    <property type="evidence" value="ECO:0007669"/>
    <property type="project" value="TreeGrafter"/>
</dbReference>
<dbReference type="GO" id="GO:0006396">
    <property type="term" value="P:RNA processing"/>
    <property type="evidence" value="ECO:0007669"/>
    <property type="project" value="InterPro"/>
</dbReference>
<evidence type="ECO:0000256" key="9">
    <source>
        <dbReference type="PIRSR" id="PIRSR601233-1"/>
    </source>
</evidence>
<comment type="catalytic activity">
    <reaction evidence="8">
        <text>a 3'-end 3'-phospho-ribonucleotide-RNA + a 5'-end dephospho-ribonucleoside-RNA + GTP = a ribonucleotidyl-ribonucleotide-RNA + GMP + diphosphate</text>
        <dbReference type="Rhea" id="RHEA:68076"/>
        <dbReference type="Rhea" id="RHEA-COMP:10463"/>
        <dbReference type="Rhea" id="RHEA-COMP:13936"/>
        <dbReference type="Rhea" id="RHEA-COMP:17355"/>
        <dbReference type="ChEBI" id="CHEBI:33019"/>
        <dbReference type="ChEBI" id="CHEBI:37565"/>
        <dbReference type="ChEBI" id="CHEBI:58115"/>
        <dbReference type="ChEBI" id="CHEBI:83062"/>
        <dbReference type="ChEBI" id="CHEBI:138284"/>
        <dbReference type="ChEBI" id="CHEBI:173118"/>
        <dbReference type="EC" id="6.5.1.8"/>
    </reaction>
</comment>
<sequence>MTTSTRATVKTTPTRLTKTLWSWASILDDGAREQAERTSTMPFVYPHLALMPDAHLGLGATVGSVIPTLRSIIPAAVGVDIGCGMVAVRTRYTAGDVAGPALRDLRIAIEQAVPTSAGSYNQRLTDTAAARVPELEALAEEAGFDPARYAGNWRLQLGSLGSGNHFIEVSLDEEDRVWFFLHSGSRGVGNKIAQHHIAVARELMARYWIDLPDKDLAYLVEGTDEFWAYIRELRWAQHFALLNREEMMDRVVAAFDAWSGLAPVEEAERINCHHNFTEREHHFHQDVWVSRKGAIRAREGDPGLIPGSMGTASYVVVGTGNPLALDSAPHGAGREYSRSKARKTFTHEQLREAMAGIEYRDTDAFVDEIPAAYKPIDRVMQDAADLVEVRHTLRQIVNVKGD</sequence>
<evidence type="ECO:0000256" key="7">
    <source>
        <dbReference type="ARBA" id="ARBA00023211"/>
    </source>
</evidence>
<protein>
    <recommendedName>
        <fullName evidence="1">3'-phosphate/5'-hydroxy nucleic acid ligase</fullName>
        <ecNumber evidence="1">6.5.1.8</ecNumber>
    </recommendedName>
</protein>
<feature type="binding site" evidence="10">
    <location>
        <position position="400"/>
    </location>
    <ligand>
        <name>GMP</name>
        <dbReference type="ChEBI" id="CHEBI:58115"/>
    </ligand>
</feature>
<dbReference type="GO" id="GO:0030145">
    <property type="term" value="F:manganese ion binding"/>
    <property type="evidence" value="ECO:0007669"/>
    <property type="project" value="TreeGrafter"/>
</dbReference>
<evidence type="ECO:0000256" key="1">
    <source>
        <dbReference type="ARBA" id="ARBA00012726"/>
    </source>
</evidence>
<feature type="binding site" evidence="11">
    <location>
        <position position="165"/>
    </location>
    <ligand>
        <name>Mn(2+)</name>
        <dbReference type="ChEBI" id="CHEBI:29035"/>
        <label>1</label>
    </ligand>
</feature>
<feature type="active site" description="GMP-histidine intermediate" evidence="9">
    <location>
        <position position="330"/>
    </location>
</feature>
<evidence type="ECO:0000256" key="10">
    <source>
        <dbReference type="PIRSR" id="PIRSR601233-2"/>
    </source>
</evidence>
<proteinExistence type="predicted"/>
<feature type="binding site" evidence="10">
    <location>
        <begin position="164"/>
        <end position="168"/>
    </location>
    <ligand>
        <name>GMP</name>
        <dbReference type="ChEBI" id="CHEBI:58115"/>
    </ligand>
</feature>
<dbReference type="GO" id="GO:0005525">
    <property type="term" value="F:GTP binding"/>
    <property type="evidence" value="ECO:0007669"/>
    <property type="project" value="UniProtKB-KW"/>
</dbReference>
<comment type="caution">
    <text evidence="12">The sequence shown here is derived from an EMBL/GenBank/DDBJ whole genome shotgun (WGS) entry which is preliminary data.</text>
</comment>
<dbReference type="Gene3D" id="3.90.1860.10">
    <property type="entry name" value="tRNA-splicing ligase RtcB"/>
    <property type="match status" value="1"/>
</dbReference>
<dbReference type="Proteomes" id="UP000822993">
    <property type="component" value="Unassembled WGS sequence"/>
</dbReference>
<name>A0A9D5UJ38_9CELL</name>
<gene>
    <name evidence="12" type="ORF">H9623_16055</name>
</gene>
<evidence type="ECO:0000256" key="5">
    <source>
        <dbReference type="ARBA" id="ARBA00022800"/>
    </source>
</evidence>
<accession>A0A9D5UJ38</accession>
<feature type="binding site" evidence="11">
    <location>
        <position position="182"/>
    </location>
    <ligand>
        <name>Mn(2+)</name>
        <dbReference type="ChEBI" id="CHEBI:29035"/>
        <label>2</label>
    </ligand>
</feature>
<feature type="binding site" evidence="10">
    <location>
        <begin position="274"/>
        <end position="275"/>
    </location>
    <ligand>
        <name>GMP</name>
        <dbReference type="ChEBI" id="CHEBI:58115"/>
    </ligand>
</feature>
<dbReference type="InterPro" id="IPR001233">
    <property type="entry name" value="RtcB"/>
</dbReference>
<feature type="binding site" evidence="11">
    <location>
        <position position="80"/>
    </location>
    <ligand>
        <name>Mn(2+)</name>
        <dbReference type="ChEBI" id="CHEBI:29035"/>
        <label>1</label>
    </ligand>
</feature>
<dbReference type="SUPFAM" id="SSF103365">
    <property type="entry name" value="Hypothetical protein PH1602"/>
    <property type="match status" value="1"/>
</dbReference>
<evidence type="ECO:0000313" key="13">
    <source>
        <dbReference type="Proteomes" id="UP000822993"/>
    </source>
</evidence>
<evidence type="ECO:0000256" key="3">
    <source>
        <dbReference type="ARBA" id="ARBA00022723"/>
    </source>
</evidence>
<evidence type="ECO:0000256" key="6">
    <source>
        <dbReference type="ARBA" id="ARBA00023134"/>
    </source>
</evidence>